<keyword evidence="2" id="KW-1185">Reference proteome</keyword>
<sequence>MDEAPDKAPHFHVYFRDEAELRNREFTGYEKHLVNNSFLFKSKRPCTDEEWEKSRTFSIARKTLKELGYNMQYAAIRDPEKPKIWRGRKVIYFSYGDQPVSPPTASRLS</sequence>
<evidence type="ECO:0000313" key="2">
    <source>
        <dbReference type="Proteomes" id="UP000326950"/>
    </source>
</evidence>
<reference evidence="1 2" key="1">
    <citation type="submission" date="2019-04" db="EMBL/GenBank/DDBJ databases">
        <title>Friends and foes A comparative genomics study of 23 Aspergillus species from section Flavi.</title>
        <authorList>
            <consortium name="DOE Joint Genome Institute"/>
            <person name="Kjaerbolling I."/>
            <person name="Vesth T."/>
            <person name="Frisvad J.C."/>
            <person name="Nybo J.L."/>
            <person name="Theobald S."/>
            <person name="Kildgaard S."/>
            <person name="Isbrandt T."/>
            <person name="Kuo A."/>
            <person name="Sato A."/>
            <person name="Lyhne E.K."/>
            <person name="Kogle M.E."/>
            <person name="Wiebenga A."/>
            <person name="Kun R.S."/>
            <person name="Lubbers R.J."/>
            <person name="Makela M.R."/>
            <person name="Barry K."/>
            <person name="Chovatia M."/>
            <person name="Clum A."/>
            <person name="Daum C."/>
            <person name="Haridas S."/>
            <person name="He G."/>
            <person name="LaButti K."/>
            <person name="Lipzen A."/>
            <person name="Mondo S."/>
            <person name="Riley R."/>
            <person name="Salamov A."/>
            <person name="Simmons B.A."/>
            <person name="Magnuson J.K."/>
            <person name="Henrissat B."/>
            <person name="Mortensen U.H."/>
            <person name="Larsen T.O."/>
            <person name="Devries R.P."/>
            <person name="Grigoriev I.V."/>
            <person name="Machida M."/>
            <person name="Baker S.E."/>
            <person name="Andersen M.R."/>
        </authorList>
    </citation>
    <scope>NUCLEOTIDE SEQUENCE [LARGE SCALE GENOMIC DNA]</scope>
    <source>
        <strain evidence="1 2">CBS 117626</strain>
    </source>
</reference>
<evidence type="ECO:0000313" key="1">
    <source>
        <dbReference type="EMBL" id="KAE8155749.1"/>
    </source>
</evidence>
<dbReference type="Proteomes" id="UP000326950">
    <property type="component" value="Unassembled WGS sequence"/>
</dbReference>
<organism evidence="1 2">
    <name type="scientific">Aspergillus tamarii</name>
    <dbReference type="NCBI Taxonomy" id="41984"/>
    <lineage>
        <taxon>Eukaryota</taxon>
        <taxon>Fungi</taxon>
        <taxon>Dikarya</taxon>
        <taxon>Ascomycota</taxon>
        <taxon>Pezizomycotina</taxon>
        <taxon>Eurotiomycetes</taxon>
        <taxon>Eurotiomycetidae</taxon>
        <taxon>Eurotiales</taxon>
        <taxon>Aspergillaceae</taxon>
        <taxon>Aspergillus</taxon>
        <taxon>Aspergillus subgen. Circumdati</taxon>
    </lineage>
</organism>
<dbReference type="EMBL" id="ML738806">
    <property type="protein sequence ID" value="KAE8155749.1"/>
    <property type="molecule type" value="Genomic_DNA"/>
</dbReference>
<accession>A0A5N6UB34</accession>
<proteinExistence type="predicted"/>
<dbReference type="AlphaFoldDB" id="A0A5N6UB34"/>
<protein>
    <submittedName>
        <fullName evidence="1">Uncharacterized protein</fullName>
    </submittedName>
</protein>
<name>A0A5N6UB34_ASPTM</name>
<gene>
    <name evidence="1" type="ORF">BDV40DRAFT_283020</name>
</gene>